<keyword evidence="5 10" id="KW-0858">Xylan degradation</keyword>
<protein>
    <recommendedName>
        <fullName evidence="4 10">Endo-1,4-beta-xylanase</fullName>
        <ecNumber evidence="4 10">3.2.1.8</ecNumber>
    </recommendedName>
</protein>
<evidence type="ECO:0000256" key="6">
    <source>
        <dbReference type="ARBA" id="ARBA00022801"/>
    </source>
</evidence>
<evidence type="ECO:0000256" key="13">
    <source>
        <dbReference type="SAM" id="SignalP"/>
    </source>
</evidence>
<reference evidence="15" key="1">
    <citation type="submission" date="2020-03" db="EMBL/GenBank/DDBJ databases">
        <title>A mixture of massive structural variations and highly conserved coding sequences in Ustilaginoidea virens genome.</title>
        <authorList>
            <person name="Zhang K."/>
            <person name="Zhao Z."/>
            <person name="Zhang Z."/>
            <person name="Li Y."/>
            <person name="Hsiang T."/>
            <person name="Sun W."/>
        </authorList>
    </citation>
    <scope>NUCLEOTIDE SEQUENCE</scope>
    <source>
        <strain evidence="15">UV-8b</strain>
    </source>
</reference>
<accession>A0A8E5HTR2</accession>
<dbReference type="PANTHER" id="PTHR46828">
    <property type="entry name" value="ENDO-1,4-BETA-XYLANASE A-RELATED"/>
    <property type="match status" value="1"/>
</dbReference>
<feature type="active site" description="Proton donor" evidence="10">
    <location>
        <position position="202"/>
    </location>
</feature>
<comment type="similarity">
    <text evidence="3 10 11">Belongs to the glycosyl hydrolase 11 (cellulase G) family.</text>
</comment>
<organism evidence="15 16">
    <name type="scientific">Ustilaginoidea virens</name>
    <name type="common">Rice false smut fungus</name>
    <name type="synonym">Villosiclava virens</name>
    <dbReference type="NCBI Taxonomy" id="1159556"/>
    <lineage>
        <taxon>Eukaryota</taxon>
        <taxon>Fungi</taxon>
        <taxon>Dikarya</taxon>
        <taxon>Ascomycota</taxon>
        <taxon>Pezizomycotina</taxon>
        <taxon>Sordariomycetes</taxon>
        <taxon>Hypocreomycetidae</taxon>
        <taxon>Hypocreales</taxon>
        <taxon>Clavicipitaceae</taxon>
        <taxon>Ustilaginoidea</taxon>
    </lineage>
</organism>
<name>A0A8E5HTR2_USTVR</name>
<dbReference type="EMBL" id="CP072756">
    <property type="protein sequence ID" value="QUC21373.1"/>
    <property type="molecule type" value="Genomic_DNA"/>
</dbReference>
<dbReference type="UniPathway" id="UPA00114"/>
<dbReference type="Proteomes" id="UP000027002">
    <property type="component" value="Chromosome 4"/>
</dbReference>
<evidence type="ECO:0000259" key="14">
    <source>
        <dbReference type="PROSITE" id="PS51761"/>
    </source>
</evidence>
<evidence type="ECO:0000313" key="15">
    <source>
        <dbReference type="EMBL" id="QUC21373.1"/>
    </source>
</evidence>
<keyword evidence="6 10" id="KW-0378">Hydrolase</keyword>
<keyword evidence="13" id="KW-0732">Signal</keyword>
<proteinExistence type="inferred from homology"/>
<evidence type="ECO:0000256" key="9">
    <source>
        <dbReference type="ARBA" id="ARBA00023326"/>
    </source>
</evidence>
<gene>
    <name evidence="15" type="ORF">UV8b_05616</name>
</gene>
<evidence type="ECO:0000256" key="10">
    <source>
        <dbReference type="PROSITE-ProRule" id="PRU01097"/>
    </source>
</evidence>
<dbReference type="SMR" id="A0A8E5HTR2"/>
<feature type="compositionally biased region" description="Basic and acidic residues" evidence="12">
    <location>
        <begin position="227"/>
        <end position="237"/>
    </location>
</feature>
<feature type="compositionally biased region" description="Acidic residues" evidence="12">
    <location>
        <begin position="238"/>
        <end position="249"/>
    </location>
</feature>
<dbReference type="OrthoDB" id="2115822at2759"/>
<evidence type="ECO:0000256" key="12">
    <source>
        <dbReference type="SAM" id="MobiDB-lite"/>
    </source>
</evidence>
<dbReference type="AlphaFoldDB" id="A0A8E5HTR2"/>
<dbReference type="GeneID" id="66066393"/>
<dbReference type="InterPro" id="IPR001137">
    <property type="entry name" value="Glyco_hydro_11"/>
</dbReference>
<comment type="catalytic activity">
    <reaction evidence="1 10 11">
        <text>Endohydrolysis of (1-&gt;4)-beta-D-xylosidic linkages in xylans.</text>
        <dbReference type="EC" id="3.2.1.8"/>
    </reaction>
</comment>
<feature type="compositionally biased region" description="Acidic residues" evidence="12">
    <location>
        <begin position="216"/>
        <end position="226"/>
    </location>
</feature>
<dbReference type="PROSITE" id="PS51761">
    <property type="entry name" value="GH11_3"/>
    <property type="match status" value="1"/>
</dbReference>
<evidence type="ECO:0000256" key="11">
    <source>
        <dbReference type="RuleBase" id="RU362015"/>
    </source>
</evidence>
<evidence type="ECO:0000256" key="3">
    <source>
        <dbReference type="ARBA" id="ARBA00007792"/>
    </source>
</evidence>
<keyword evidence="9 10" id="KW-0624">Polysaccharide degradation</keyword>
<dbReference type="GO" id="GO:0045493">
    <property type="term" value="P:xylan catabolic process"/>
    <property type="evidence" value="ECO:0007669"/>
    <property type="project" value="UniProtKB-UniRule"/>
</dbReference>
<sequence>MRLEAILALQLGAGGILAAPSPAPRLAERAIQGGYRHGYYYSFWRDYQDVVYKNGDSGSYEVSWSSGGNFVAGVGRNPGTSGAISYSANFTSDGTSYLSLYGWTKGEHVREYYILENFGKYNPAKGAKKMGEFESDGSVYDVYQALRVNAPSIKGTRTFPQYWSVRREKSSSGKVTIGNHFNAWKSMGMPLGTHDYQIVATEGLYSQGHAAVQIQLEEDGEAGGDEGGEKPPPCHDGDDGDDGNGDCCQ</sequence>
<feature type="signal peptide" evidence="13">
    <location>
        <begin position="1"/>
        <end position="18"/>
    </location>
</feature>
<dbReference type="KEGG" id="uvi:66066393"/>
<feature type="chain" id="PRO_5034018475" description="Endo-1,4-beta-xylanase" evidence="13">
    <location>
        <begin position="19"/>
        <end position="249"/>
    </location>
</feature>
<comment type="pathway">
    <text evidence="2 10 11">Glycan degradation; xylan degradation.</text>
</comment>
<dbReference type="EC" id="3.2.1.8" evidence="4 10"/>
<dbReference type="InterPro" id="IPR013319">
    <property type="entry name" value="GH11/12"/>
</dbReference>
<dbReference type="Pfam" id="PF00457">
    <property type="entry name" value="Glyco_hydro_11"/>
    <property type="match status" value="1"/>
</dbReference>
<dbReference type="InterPro" id="IPR013320">
    <property type="entry name" value="ConA-like_dom_sf"/>
</dbReference>
<evidence type="ECO:0000256" key="7">
    <source>
        <dbReference type="ARBA" id="ARBA00023277"/>
    </source>
</evidence>
<dbReference type="PANTHER" id="PTHR46828:SF2">
    <property type="entry name" value="ENDO-1,4-BETA-XYLANASE A-RELATED"/>
    <property type="match status" value="1"/>
</dbReference>
<evidence type="ECO:0000256" key="8">
    <source>
        <dbReference type="ARBA" id="ARBA00023295"/>
    </source>
</evidence>
<dbReference type="Gene3D" id="2.60.120.180">
    <property type="match status" value="1"/>
</dbReference>
<evidence type="ECO:0000256" key="1">
    <source>
        <dbReference type="ARBA" id="ARBA00000681"/>
    </source>
</evidence>
<feature type="active site" description="Nucleophile" evidence="10">
    <location>
        <position position="111"/>
    </location>
</feature>
<evidence type="ECO:0000256" key="4">
    <source>
        <dbReference type="ARBA" id="ARBA00012590"/>
    </source>
</evidence>
<feature type="domain" description="GH11" evidence="14">
    <location>
        <begin position="27"/>
        <end position="215"/>
    </location>
</feature>
<evidence type="ECO:0000256" key="5">
    <source>
        <dbReference type="ARBA" id="ARBA00022651"/>
    </source>
</evidence>
<keyword evidence="8 10" id="KW-0326">Glycosidase</keyword>
<dbReference type="RefSeq" id="XP_042999046.1">
    <property type="nucleotide sequence ID" value="XM_043143113.1"/>
</dbReference>
<keyword evidence="16" id="KW-1185">Reference proteome</keyword>
<dbReference type="InterPro" id="IPR033123">
    <property type="entry name" value="GH11_dom"/>
</dbReference>
<dbReference type="GO" id="GO:0031176">
    <property type="term" value="F:endo-1,4-beta-xylanase activity"/>
    <property type="evidence" value="ECO:0007669"/>
    <property type="project" value="UniProtKB-UniRule"/>
</dbReference>
<keyword evidence="7 10" id="KW-0119">Carbohydrate metabolism</keyword>
<dbReference type="PRINTS" id="PR00911">
    <property type="entry name" value="GLHYDRLASE11"/>
</dbReference>
<dbReference type="SUPFAM" id="SSF49899">
    <property type="entry name" value="Concanavalin A-like lectins/glucanases"/>
    <property type="match status" value="1"/>
</dbReference>
<evidence type="ECO:0000313" key="16">
    <source>
        <dbReference type="Proteomes" id="UP000027002"/>
    </source>
</evidence>
<evidence type="ECO:0000256" key="2">
    <source>
        <dbReference type="ARBA" id="ARBA00004851"/>
    </source>
</evidence>
<feature type="region of interest" description="Disordered" evidence="12">
    <location>
        <begin position="216"/>
        <end position="249"/>
    </location>
</feature>